<evidence type="ECO:0000313" key="2">
    <source>
        <dbReference type="Proteomes" id="UP000655523"/>
    </source>
</evidence>
<comment type="caution">
    <text evidence="1">The sequence shown here is derived from an EMBL/GenBank/DDBJ whole genome shotgun (WGS) entry which is preliminary data.</text>
</comment>
<protein>
    <submittedName>
        <fullName evidence="1">Uncharacterized protein</fullName>
    </submittedName>
</protein>
<sequence length="107" mass="11732">MMVLVARRSAAQNAAANINISCIIGSGIKSAMQTVTIWMLAGIESKSQDRPQSCLLRLRKRGDIATQNGRQRTRVALPLVFELGTLSWWQLGRDFSTLDCNGVAPTQ</sequence>
<dbReference type="AlphaFoldDB" id="A0A972NLM8"/>
<organism evidence="1 2">
    <name type="scientific">Paraburkholderia elongata</name>
    <dbReference type="NCBI Taxonomy" id="2675747"/>
    <lineage>
        <taxon>Bacteria</taxon>
        <taxon>Pseudomonadati</taxon>
        <taxon>Pseudomonadota</taxon>
        <taxon>Betaproteobacteria</taxon>
        <taxon>Burkholderiales</taxon>
        <taxon>Burkholderiaceae</taxon>
        <taxon>Paraburkholderia</taxon>
    </lineage>
</organism>
<reference evidence="1 2" key="1">
    <citation type="submission" date="2019-11" db="EMBL/GenBank/DDBJ databases">
        <title>Metabolism of dissolved organic matter in forest soils.</title>
        <authorList>
            <person name="Cyle K.T."/>
            <person name="Wilhelm R.C."/>
            <person name="Martinez C.E."/>
        </authorList>
    </citation>
    <scope>NUCLEOTIDE SEQUENCE [LARGE SCALE GENOMIC DNA]</scope>
    <source>
        <strain evidence="1 2">5N</strain>
    </source>
</reference>
<keyword evidence="2" id="KW-1185">Reference proteome</keyword>
<dbReference type="EMBL" id="WOEZ01000074">
    <property type="protein sequence ID" value="NPT55841.1"/>
    <property type="molecule type" value="Genomic_DNA"/>
</dbReference>
<name>A0A972NLM8_9BURK</name>
<proteinExistence type="predicted"/>
<gene>
    <name evidence="1" type="ORF">GNZ13_14870</name>
</gene>
<accession>A0A972NLM8</accession>
<evidence type="ECO:0000313" key="1">
    <source>
        <dbReference type="EMBL" id="NPT55841.1"/>
    </source>
</evidence>
<dbReference type="Proteomes" id="UP000655523">
    <property type="component" value="Unassembled WGS sequence"/>
</dbReference>